<dbReference type="InterPro" id="IPR046863">
    <property type="entry name" value="MbnP-like_dom"/>
</dbReference>
<sequence>MKLLKYTFALLACAVISACSSDDDATSTEDLSGQTGSLTLKYDNGVGDQDFLFSTSYNKSNSESFKLDNVKYIISNVRFTDSNGDVFMYPTEDNVFIVDEEDGNNAGEIYITLDNVDAADYVSVTFGVGIDQERFALGAEGQGDFLDLADEKGMMWSWATGYKFIRLDGTYTTSTVIDEPLNIHMGSVGTSLDNYKEVTLDFPNTVLVRTDKSPEVHIKADIAKVFDGTVSVNFADGYNQVHTDELTTGIIATNISSMFEVHHVHND</sequence>
<name>A0ABS1WPI2_9FLAO</name>
<dbReference type="RefSeq" id="WP_203001514.1">
    <property type="nucleotide sequence ID" value="NZ_JAEMEF010000016.1"/>
</dbReference>
<dbReference type="PROSITE" id="PS51257">
    <property type="entry name" value="PROKAR_LIPOPROTEIN"/>
    <property type="match status" value="1"/>
</dbReference>
<evidence type="ECO:0000259" key="2">
    <source>
        <dbReference type="Pfam" id="PF20243"/>
    </source>
</evidence>
<organism evidence="3 4">
    <name type="scientific">Olleya sediminilitoris</name>
    <dbReference type="NCBI Taxonomy" id="2795739"/>
    <lineage>
        <taxon>Bacteria</taxon>
        <taxon>Pseudomonadati</taxon>
        <taxon>Bacteroidota</taxon>
        <taxon>Flavobacteriia</taxon>
        <taxon>Flavobacteriales</taxon>
        <taxon>Flavobacteriaceae</taxon>
    </lineage>
</organism>
<proteinExistence type="predicted"/>
<dbReference type="Pfam" id="PF20243">
    <property type="entry name" value="MbnP"/>
    <property type="match status" value="1"/>
</dbReference>
<feature type="chain" id="PRO_5045912840" description="Copper-binding protein MbnP-like domain-containing protein" evidence="1">
    <location>
        <begin position="22"/>
        <end position="267"/>
    </location>
</feature>
<protein>
    <recommendedName>
        <fullName evidence="2">Copper-binding protein MbnP-like domain-containing protein</fullName>
    </recommendedName>
</protein>
<feature type="domain" description="Copper-binding protein MbnP-like" evidence="2">
    <location>
        <begin position="35"/>
        <end position="232"/>
    </location>
</feature>
<reference evidence="3 4" key="1">
    <citation type="submission" date="2020-12" db="EMBL/GenBank/DDBJ databases">
        <title>Olleya sediminilitoris sp. nov., isolated from a tidal flat.</title>
        <authorList>
            <person name="Park S."/>
            <person name="Yoon J.-H."/>
        </authorList>
    </citation>
    <scope>NUCLEOTIDE SEQUENCE [LARGE SCALE GENOMIC DNA]</scope>
    <source>
        <strain evidence="3 4">YSTF-M6</strain>
    </source>
</reference>
<evidence type="ECO:0000313" key="4">
    <source>
        <dbReference type="Proteomes" id="UP000605013"/>
    </source>
</evidence>
<feature type="signal peptide" evidence="1">
    <location>
        <begin position="1"/>
        <end position="21"/>
    </location>
</feature>
<accession>A0ABS1WPI2</accession>
<keyword evidence="1" id="KW-0732">Signal</keyword>
<gene>
    <name evidence="3" type="ORF">JAO71_14540</name>
</gene>
<evidence type="ECO:0000256" key="1">
    <source>
        <dbReference type="SAM" id="SignalP"/>
    </source>
</evidence>
<evidence type="ECO:0000313" key="3">
    <source>
        <dbReference type="EMBL" id="MBL7561020.1"/>
    </source>
</evidence>
<comment type="caution">
    <text evidence="3">The sequence shown here is derived from an EMBL/GenBank/DDBJ whole genome shotgun (WGS) entry which is preliminary data.</text>
</comment>
<dbReference type="Proteomes" id="UP000605013">
    <property type="component" value="Unassembled WGS sequence"/>
</dbReference>
<dbReference type="EMBL" id="JAEMEF010000016">
    <property type="protein sequence ID" value="MBL7561020.1"/>
    <property type="molecule type" value="Genomic_DNA"/>
</dbReference>
<keyword evidence="4" id="KW-1185">Reference proteome</keyword>